<dbReference type="GO" id="GO:0003924">
    <property type="term" value="F:GTPase activity"/>
    <property type="evidence" value="ECO:0007669"/>
    <property type="project" value="TreeGrafter"/>
</dbReference>
<evidence type="ECO:0000259" key="1">
    <source>
        <dbReference type="Pfam" id="PF00679"/>
    </source>
</evidence>
<evidence type="ECO:0000313" key="2">
    <source>
        <dbReference type="EMBL" id="KAK1121666.1"/>
    </source>
</evidence>
<gene>
    <name evidence="2" type="primary">EFL1</name>
    <name evidence="2" type="ORF">K0M31_009978</name>
</gene>
<dbReference type="AlphaFoldDB" id="A0AA40FMU9"/>
<protein>
    <submittedName>
        <fullName evidence="2">Elongation factor-like GTPase 1</fullName>
    </submittedName>
</protein>
<dbReference type="EMBL" id="JAHYIQ010000025">
    <property type="protein sequence ID" value="KAK1121666.1"/>
    <property type="molecule type" value="Genomic_DNA"/>
</dbReference>
<keyword evidence="3" id="KW-1185">Reference proteome</keyword>
<comment type="caution">
    <text evidence="2">The sequence shown here is derived from an EMBL/GenBank/DDBJ whole genome shotgun (WGS) entry which is preliminary data.</text>
</comment>
<dbReference type="PANTHER" id="PTHR42908">
    <property type="entry name" value="TRANSLATION ELONGATION FACTOR-RELATED"/>
    <property type="match status" value="1"/>
</dbReference>
<proteinExistence type="predicted"/>
<dbReference type="GO" id="GO:0042256">
    <property type="term" value="P:cytosolic ribosome assembly"/>
    <property type="evidence" value="ECO:0007669"/>
    <property type="project" value="TreeGrafter"/>
</dbReference>
<evidence type="ECO:0000313" key="3">
    <source>
        <dbReference type="Proteomes" id="UP001177670"/>
    </source>
</evidence>
<dbReference type="SUPFAM" id="SSF54980">
    <property type="entry name" value="EF-G C-terminal domain-like"/>
    <property type="match status" value="1"/>
</dbReference>
<dbReference type="PANTHER" id="PTHR42908:SF3">
    <property type="entry name" value="ELONGATION FACTOR-LIKE GTPASE 1"/>
    <property type="match status" value="1"/>
</dbReference>
<feature type="domain" description="Elongation factor EFG" evidence="1">
    <location>
        <begin position="9"/>
        <end position="77"/>
    </location>
</feature>
<accession>A0AA40FMU9</accession>
<reference evidence="2" key="1">
    <citation type="submission" date="2021-10" db="EMBL/GenBank/DDBJ databases">
        <title>Melipona bicolor Genome sequencing and assembly.</title>
        <authorList>
            <person name="Araujo N.S."/>
            <person name="Arias M.C."/>
        </authorList>
    </citation>
    <scope>NUCLEOTIDE SEQUENCE</scope>
    <source>
        <strain evidence="2">USP_2M_L1-L4_2017</strain>
        <tissue evidence="2">Whole body</tissue>
    </source>
</reference>
<sequence length="133" mass="15257">MRERWKRAGKLYAVFGKRQGRVISAESALGFGGQFRVLATLPVPESFHLARELRTQTSGLASPQLVFSHWEVIEQDPYWTPSTDEEYLHFGDKADSENRAKKYIDAVRRRKGLPVDSQLVTHAEKQRTLSKNK</sequence>
<dbReference type="GO" id="GO:1990904">
    <property type="term" value="C:ribonucleoprotein complex"/>
    <property type="evidence" value="ECO:0007669"/>
    <property type="project" value="TreeGrafter"/>
</dbReference>
<dbReference type="InterPro" id="IPR035647">
    <property type="entry name" value="EFG_III/V"/>
</dbReference>
<organism evidence="2 3">
    <name type="scientific">Melipona bicolor</name>
    <dbReference type="NCBI Taxonomy" id="60889"/>
    <lineage>
        <taxon>Eukaryota</taxon>
        <taxon>Metazoa</taxon>
        <taxon>Ecdysozoa</taxon>
        <taxon>Arthropoda</taxon>
        <taxon>Hexapoda</taxon>
        <taxon>Insecta</taxon>
        <taxon>Pterygota</taxon>
        <taxon>Neoptera</taxon>
        <taxon>Endopterygota</taxon>
        <taxon>Hymenoptera</taxon>
        <taxon>Apocrita</taxon>
        <taxon>Aculeata</taxon>
        <taxon>Apoidea</taxon>
        <taxon>Anthophila</taxon>
        <taxon>Apidae</taxon>
        <taxon>Melipona</taxon>
    </lineage>
</organism>
<dbReference type="Gene3D" id="3.30.70.240">
    <property type="match status" value="1"/>
</dbReference>
<dbReference type="InterPro" id="IPR000640">
    <property type="entry name" value="EFG_V-like"/>
</dbReference>
<dbReference type="GO" id="GO:0043022">
    <property type="term" value="F:ribosome binding"/>
    <property type="evidence" value="ECO:0007669"/>
    <property type="project" value="TreeGrafter"/>
</dbReference>
<dbReference type="Proteomes" id="UP001177670">
    <property type="component" value="Unassembled WGS sequence"/>
</dbReference>
<dbReference type="Pfam" id="PF00679">
    <property type="entry name" value="EFG_C"/>
    <property type="match status" value="1"/>
</dbReference>
<name>A0AA40FMU9_9HYME</name>
<keyword evidence="2" id="KW-0251">Elongation factor</keyword>
<keyword evidence="2" id="KW-0648">Protein biosynthesis</keyword>
<dbReference type="GO" id="GO:0003746">
    <property type="term" value="F:translation elongation factor activity"/>
    <property type="evidence" value="ECO:0007669"/>
    <property type="project" value="UniProtKB-KW"/>
</dbReference>
<dbReference type="GO" id="GO:0005829">
    <property type="term" value="C:cytosol"/>
    <property type="evidence" value="ECO:0007669"/>
    <property type="project" value="TreeGrafter"/>
</dbReference>